<gene>
    <name evidence="1" type="ORF">XYCOK13_15950</name>
</gene>
<dbReference type="RefSeq" id="WP_213411460.1">
    <property type="nucleotide sequence ID" value="NZ_BOVK01000018.1"/>
</dbReference>
<comment type="caution">
    <text evidence="1">The sequence shown here is derived from an EMBL/GenBank/DDBJ whole genome shotgun (WGS) entry which is preliminary data.</text>
</comment>
<protein>
    <submittedName>
        <fullName evidence="1">Uncharacterized protein</fullName>
    </submittedName>
</protein>
<dbReference type="AlphaFoldDB" id="A0A8J4H3C2"/>
<evidence type="ECO:0000313" key="2">
    <source>
        <dbReference type="Proteomes" id="UP000677918"/>
    </source>
</evidence>
<evidence type="ECO:0000313" key="1">
    <source>
        <dbReference type="EMBL" id="GIQ68771.1"/>
    </source>
</evidence>
<reference evidence="1" key="1">
    <citation type="submission" date="2021-04" db="EMBL/GenBank/DDBJ databases">
        <title>Draft genome sequence of Xylanibacillus composti strain K13.</title>
        <authorList>
            <person name="Uke A."/>
            <person name="Chhe C."/>
            <person name="Baramee S."/>
            <person name="Kosugi A."/>
        </authorList>
    </citation>
    <scope>NUCLEOTIDE SEQUENCE</scope>
    <source>
        <strain evidence="1">K13</strain>
    </source>
</reference>
<proteinExistence type="predicted"/>
<dbReference type="Proteomes" id="UP000677918">
    <property type="component" value="Unassembled WGS sequence"/>
</dbReference>
<sequence length="422" mass="47531">MGNTQLSISGEKFLINGRLTYSELPNSPASTHGLLMNARFIQGVFDDRAQQERFARFGRKTFDPDLHTDELIAALPEWYAHGLRAITVGLQGGGPVFTIEDWSSIDNNPYSADGLSFDPAYEARLHRLLKAADEIGMVVIVSLFYQAQIHRLRDGEAVRNAIKTACGILKKGGYTNVIIEVANEYEIAGFLAYPIISSHQGMAYLIELARESSGGMPTGSSLMGGATNEEVARASDVILIHANNCTRQEYYNMIQKVRGWQMNKPIVCNEDSPCIGMMEVAYKTATSWGYYNNLTKQEPPADWGITEGEDTFFARRMAAGLGIELPPLEEEEQFVLQGFEPHMTVDNKRWIRLASLYPERIDYVEFFRNGELVDLAFNEPFMIRNQTTWIQDAWVMTEEDKEWKAVVHLTDGRSIEKKVTLS</sequence>
<name>A0A8J4H3C2_9BACL</name>
<organism evidence="1 2">
    <name type="scientific">Xylanibacillus composti</name>
    <dbReference type="NCBI Taxonomy" id="1572762"/>
    <lineage>
        <taxon>Bacteria</taxon>
        <taxon>Bacillati</taxon>
        <taxon>Bacillota</taxon>
        <taxon>Bacilli</taxon>
        <taxon>Bacillales</taxon>
        <taxon>Paenibacillaceae</taxon>
        <taxon>Xylanibacillus</taxon>
    </lineage>
</organism>
<dbReference type="SUPFAM" id="SSF51445">
    <property type="entry name" value="(Trans)glycosidases"/>
    <property type="match status" value="1"/>
</dbReference>
<keyword evidence="2" id="KW-1185">Reference proteome</keyword>
<accession>A0A8J4H3C2</accession>
<dbReference type="InterPro" id="IPR017853">
    <property type="entry name" value="GH"/>
</dbReference>
<dbReference type="EMBL" id="BOVK01000018">
    <property type="protein sequence ID" value="GIQ68771.1"/>
    <property type="molecule type" value="Genomic_DNA"/>
</dbReference>